<evidence type="ECO:0000259" key="2">
    <source>
        <dbReference type="Pfam" id="PF20434"/>
    </source>
</evidence>
<dbReference type="RefSeq" id="WP_088045371.1">
    <property type="nucleotide sequence ID" value="NZ_CP036148.1"/>
</dbReference>
<dbReference type="GO" id="GO:0016787">
    <property type="term" value="F:hydrolase activity"/>
    <property type="evidence" value="ECO:0007669"/>
    <property type="project" value="UniProtKB-KW"/>
</dbReference>
<dbReference type="EMBL" id="CABWMC010000029">
    <property type="protein sequence ID" value="VXC59329.1"/>
    <property type="molecule type" value="Genomic_DNA"/>
</dbReference>
<proteinExistence type="predicted"/>
<dbReference type="InterPro" id="IPR049492">
    <property type="entry name" value="BD-FAE-like_dom"/>
</dbReference>
<dbReference type="Gene3D" id="3.40.50.1820">
    <property type="entry name" value="alpha/beta hydrolase"/>
    <property type="match status" value="1"/>
</dbReference>
<dbReference type="Proteomes" id="UP000437562">
    <property type="component" value="Unassembled WGS sequence"/>
</dbReference>
<dbReference type="PANTHER" id="PTHR48081:SF6">
    <property type="entry name" value="PEPTIDASE S9 PROLYL OLIGOPEPTIDASE CATALYTIC DOMAIN-CONTAINING PROTEIN"/>
    <property type="match status" value="1"/>
</dbReference>
<gene>
    <name evidence="3" type="ORF">BACI71_40327</name>
</gene>
<accession>A0A653ZV96</accession>
<dbReference type="SUPFAM" id="SSF53474">
    <property type="entry name" value="alpha/beta-Hydrolases"/>
    <property type="match status" value="1"/>
</dbReference>
<evidence type="ECO:0000313" key="4">
    <source>
        <dbReference type="Proteomes" id="UP000437562"/>
    </source>
</evidence>
<keyword evidence="1" id="KW-0378">Hydrolase</keyword>
<organism evidence="3 4">
    <name type="scientific">Bacillus mycoides</name>
    <dbReference type="NCBI Taxonomy" id="1405"/>
    <lineage>
        <taxon>Bacteria</taxon>
        <taxon>Bacillati</taxon>
        <taxon>Bacillota</taxon>
        <taxon>Bacilli</taxon>
        <taxon>Bacillales</taxon>
        <taxon>Bacillaceae</taxon>
        <taxon>Bacillus</taxon>
        <taxon>Bacillus cereus group</taxon>
    </lineage>
</organism>
<dbReference type="InterPro" id="IPR029058">
    <property type="entry name" value="AB_hydrolase_fold"/>
</dbReference>
<name>A0A653ZV96_BACMY</name>
<dbReference type="InterPro" id="IPR050300">
    <property type="entry name" value="GDXG_lipolytic_enzyme"/>
</dbReference>
<evidence type="ECO:0000313" key="3">
    <source>
        <dbReference type="EMBL" id="VXC59329.1"/>
    </source>
</evidence>
<feature type="domain" description="BD-FAE-like" evidence="2">
    <location>
        <begin position="82"/>
        <end position="277"/>
    </location>
</feature>
<evidence type="ECO:0000256" key="1">
    <source>
        <dbReference type="ARBA" id="ARBA00022801"/>
    </source>
</evidence>
<protein>
    <recommendedName>
        <fullName evidence="2">BD-FAE-like domain-containing protein</fullName>
    </recommendedName>
</protein>
<dbReference type="AlphaFoldDB" id="A0A653ZV96"/>
<dbReference type="Pfam" id="PF20434">
    <property type="entry name" value="BD-FAE"/>
    <property type="match status" value="1"/>
</dbReference>
<dbReference type="PANTHER" id="PTHR48081">
    <property type="entry name" value="AB HYDROLASE SUPERFAMILY PROTEIN C4A8.06C"/>
    <property type="match status" value="1"/>
</dbReference>
<reference evidence="3 4" key="1">
    <citation type="submission" date="2019-10" db="EMBL/GenBank/DDBJ databases">
        <authorList>
            <person name="Karimi E."/>
        </authorList>
    </citation>
    <scope>NUCLEOTIDE SEQUENCE [LARGE SCALE GENOMIC DNA]</scope>
    <source>
        <strain evidence="3">Bacillus sp. 71</strain>
    </source>
</reference>
<sequence>MKITKPKGVWKKRMLISLMIVLGLALAGISYWNLSPVPKAFLIKKAFEGGTFVPSADYDHALNETKIVKDINYNSKFPDGKLDIIYPKNRAEKTPIIFWVHGGGFVGGDKSDITGYAVNLAARGYIVVNINYALAPKREYPTPVLQLGEAYEYIKENAKKYDLNLNRVYFAGDSAGAQISGQFVNIQTSEGYAKLAKIDAIVDPSTIKGALLFCGPYNMPELAKIESTKEIQDFMRTTGWAYLGKKNWEGSSEVKIASILNHVTKKYPPAFITDGNTGSFEDQGKALASALQSKGVSVDSLFFDKNVSGELAHEFQFKMNTQAGLETFNKVLAFLSKSK</sequence>